<evidence type="ECO:0000256" key="1">
    <source>
        <dbReference type="ARBA" id="ARBA00022833"/>
    </source>
</evidence>
<dbReference type="GO" id="GO:0003677">
    <property type="term" value="F:DNA binding"/>
    <property type="evidence" value="ECO:0007669"/>
    <property type="project" value="UniProtKB-KW"/>
</dbReference>
<dbReference type="EMBL" id="CP055903">
    <property type="protein sequence ID" value="QKX64148.1"/>
    <property type="molecule type" value="Genomic_DNA"/>
</dbReference>
<gene>
    <name evidence="7" type="ORF">TRUGW13939_11321</name>
</gene>
<dbReference type="Proteomes" id="UP000509510">
    <property type="component" value="Chromosome VI"/>
</dbReference>
<dbReference type="GO" id="GO:0008270">
    <property type="term" value="F:zinc ion binding"/>
    <property type="evidence" value="ECO:0007669"/>
    <property type="project" value="InterPro"/>
</dbReference>
<evidence type="ECO:0000256" key="4">
    <source>
        <dbReference type="ARBA" id="ARBA00023163"/>
    </source>
</evidence>
<keyword evidence="1" id="KW-0862">Zinc</keyword>
<dbReference type="PANTHER" id="PTHR47171">
    <property type="entry name" value="FARA-RELATED"/>
    <property type="match status" value="1"/>
</dbReference>
<organism evidence="7 8">
    <name type="scientific">Talaromyces rugulosus</name>
    <name type="common">Penicillium rugulosum</name>
    <dbReference type="NCBI Taxonomy" id="121627"/>
    <lineage>
        <taxon>Eukaryota</taxon>
        <taxon>Fungi</taxon>
        <taxon>Dikarya</taxon>
        <taxon>Ascomycota</taxon>
        <taxon>Pezizomycotina</taxon>
        <taxon>Eurotiomycetes</taxon>
        <taxon>Eurotiomycetidae</taxon>
        <taxon>Eurotiales</taxon>
        <taxon>Trichocomaceae</taxon>
        <taxon>Talaromyces</taxon>
        <taxon>Talaromyces sect. Islandici</taxon>
    </lineage>
</organism>
<evidence type="ECO:0000313" key="8">
    <source>
        <dbReference type="Proteomes" id="UP000509510"/>
    </source>
</evidence>
<dbReference type="InterPro" id="IPR052073">
    <property type="entry name" value="Amide_Lactam_Regulators"/>
</dbReference>
<feature type="domain" description="Xylanolytic transcriptional activator regulatory" evidence="6">
    <location>
        <begin position="128"/>
        <end position="271"/>
    </location>
</feature>
<reference evidence="8" key="1">
    <citation type="submission" date="2020-06" db="EMBL/GenBank/DDBJ databases">
        <title>A chromosome-scale genome assembly of Talaromyces rugulosus W13939.</title>
        <authorList>
            <person name="Wang B."/>
            <person name="Guo L."/>
            <person name="Ye K."/>
            <person name="Wang L."/>
        </authorList>
    </citation>
    <scope>NUCLEOTIDE SEQUENCE [LARGE SCALE GENOMIC DNA]</scope>
    <source>
        <strain evidence="8">W13939</strain>
    </source>
</reference>
<keyword evidence="3" id="KW-0238">DNA-binding</keyword>
<dbReference type="PANTHER" id="PTHR47171:SF1">
    <property type="entry name" value="ZN(II)2CYS6 TRANSCRIPTION FACTOR (EUROFUNG)"/>
    <property type="match status" value="1"/>
</dbReference>
<keyword evidence="2" id="KW-0805">Transcription regulation</keyword>
<proteinExistence type="predicted"/>
<evidence type="ECO:0000313" key="7">
    <source>
        <dbReference type="EMBL" id="QKX64148.1"/>
    </source>
</evidence>
<keyword evidence="4" id="KW-0804">Transcription</keyword>
<dbReference type="OrthoDB" id="5121955at2759"/>
<dbReference type="AlphaFoldDB" id="A0A7H8RDT2"/>
<dbReference type="InterPro" id="IPR007219">
    <property type="entry name" value="XnlR_reg_dom"/>
</dbReference>
<keyword evidence="5" id="KW-0539">Nucleus</keyword>
<evidence type="ECO:0000256" key="2">
    <source>
        <dbReference type="ARBA" id="ARBA00023015"/>
    </source>
</evidence>
<dbReference type="Pfam" id="PF04082">
    <property type="entry name" value="Fungal_trans"/>
    <property type="match status" value="1"/>
</dbReference>
<dbReference type="GeneID" id="55998799"/>
<dbReference type="GO" id="GO:0006351">
    <property type="term" value="P:DNA-templated transcription"/>
    <property type="evidence" value="ECO:0007669"/>
    <property type="project" value="InterPro"/>
</dbReference>
<name>A0A7H8RDT2_TALRU</name>
<evidence type="ECO:0000256" key="5">
    <source>
        <dbReference type="ARBA" id="ARBA00023242"/>
    </source>
</evidence>
<protein>
    <recommendedName>
        <fullName evidence="6">Xylanolytic transcriptional activator regulatory domain-containing protein</fullName>
    </recommendedName>
</protein>
<dbReference type="KEGG" id="trg:TRUGW13939_11321"/>
<dbReference type="CDD" id="cd12148">
    <property type="entry name" value="fungal_TF_MHR"/>
    <property type="match status" value="1"/>
</dbReference>
<sequence>MPYRSMQLPQFSIDFAALCQNGHGNGNISNRFAVYLGEQGSGSDSQSPSAPPIWGESWYLSYVIQTTNSQHNYLYRPITSAPEISSGQNEEQHTYWNLHPRNSRPAASPATKLSSELPSANLVDQLLEDYFAIFHPFCPIIDREKFLTAVRMGSVSQTLLRCVLFVSSIHCDLKKLHLLGYSNRVEAEDDLFNNARVAFDSEEESDRLVMLLCSYLLHYWSGSPSKSKDSLWWLAGAIRTAQSMGMHRKIQHSQISLDRQKTWRRIWWLLYPMTIVSCDCDVENISEDDLCGESKETQLYVMFQARLSETVSGFLRTYLAPSSPQKVHESTVLLKMCFLFEEWYQGLPSKMTYQESPRSQLVLILNMTYNYYRIILYRNVQRFLSNGNTSTIQSINDIIAGAAKLITSMTEDAVTHLDARYFPMICVSAIFAAMTAEFAQSHSPDLKELEKDGHLRMVKYKVLALKEFAKCHVLAGWIRELFLGLLDRQSDDTAAYEKSRSAGTQQLPDPQRILARSDTQNSTISKPGIFLAQGSVPGSISETCGSQLPSEISLGQATMQGSAAEDTPSLPNIDLSWDYTWGLGQEIFHLTSDRSVDSGMNDRDKLPVGWPEFSNFADGSGIDELYRHYCNQ</sequence>
<dbReference type="RefSeq" id="XP_035350322.1">
    <property type="nucleotide sequence ID" value="XM_035494429.1"/>
</dbReference>
<accession>A0A7H8RDT2</accession>
<keyword evidence="8" id="KW-1185">Reference proteome</keyword>
<evidence type="ECO:0000259" key="6">
    <source>
        <dbReference type="Pfam" id="PF04082"/>
    </source>
</evidence>
<evidence type="ECO:0000256" key="3">
    <source>
        <dbReference type="ARBA" id="ARBA00023125"/>
    </source>
</evidence>